<dbReference type="EMBL" id="RBWV01000011">
    <property type="protein sequence ID" value="RKS75312.1"/>
    <property type="molecule type" value="Genomic_DNA"/>
</dbReference>
<reference evidence="1 2" key="1">
    <citation type="submission" date="2018-10" db="EMBL/GenBank/DDBJ databases">
        <title>Genomic Encyclopedia of Archaeal and Bacterial Type Strains, Phase II (KMG-II): from individual species to whole genera.</title>
        <authorList>
            <person name="Goeker M."/>
        </authorList>
    </citation>
    <scope>NUCLEOTIDE SEQUENCE [LARGE SCALE GENOMIC DNA]</scope>
    <source>
        <strain evidence="1 2">RP-AC37</strain>
    </source>
</reference>
<sequence length="144" mass="16711">MDDATPPGASLEQHYRDYIAALDERRFDDLPAYVADELVYNDAPMTLRDYRALLEDDVRRIPDLVYDVRLLVTGEDHVACVLRFDCTPAETFRGLEPTGERIVFTEHVFYRFEDRRIVQVWSLLDLEALERQLARAADHSPPGR</sequence>
<dbReference type="Gene3D" id="3.10.450.50">
    <property type="match status" value="1"/>
</dbReference>
<dbReference type="RefSeq" id="WP_121193109.1">
    <property type="nucleotide sequence ID" value="NZ_RBWV01000011.1"/>
</dbReference>
<dbReference type="InterPro" id="IPR009959">
    <property type="entry name" value="Cyclase_SnoaL-like"/>
</dbReference>
<dbReference type="InterPro" id="IPR032710">
    <property type="entry name" value="NTF2-like_dom_sf"/>
</dbReference>
<evidence type="ECO:0000313" key="2">
    <source>
        <dbReference type="Proteomes" id="UP000281955"/>
    </source>
</evidence>
<organism evidence="1 2">
    <name type="scientific">Motilibacter peucedani</name>
    <dbReference type="NCBI Taxonomy" id="598650"/>
    <lineage>
        <taxon>Bacteria</taxon>
        <taxon>Bacillati</taxon>
        <taxon>Actinomycetota</taxon>
        <taxon>Actinomycetes</taxon>
        <taxon>Motilibacterales</taxon>
        <taxon>Motilibacteraceae</taxon>
        <taxon>Motilibacter</taxon>
    </lineage>
</organism>
<dbReference type="AlphaFoldDB" id="A0A420XPZ9"/>
<gene>
    <name evidence="1" type="ORF">CLV35_1772</name>
</gene>
<evidence type="ECO:0000313" key="1">
    <source>
        <dbReference type="EMBL" id="RKS75312.1"/>
    </source>
</evidence>
<protein>
    <submittedName>
        <fullName evidence="1">Putative ester cyclase</fullName>
    </submittedName>
</protein>
<dbReference type="InParanoid" id="A0A420XPZ9"/>
<accession>A0A420XPZ9</accession>
<dbReference type="SUPFAM" id="SSF54427">
    <property type="entry name" value="NTF2-like"/>
    <property type="match status" value="1"/>
</dbReference>
<comment type="caution">
    <text evidence="1">The sequence shown here is derived from an EMBL/GenBank/DDBJ whole genome shotgun (WGS) entry which is preliminary data.</text>
</comment>
<proteinExistence type="predicted"/>
<dbReference type="GO" id="GO:0030638">
    <property type="term" value="P:polyketide metabolic process"/>
    <property type="evidence" value="ECO:0007669"/>
    <property type="project" value="InterPro"/>
</dbReference>
<dbReference type="OrthoDB" id="9182871at2"/>
<keyword evidence="2" id="KW-1185">Reference proteome</keyword>
<dbReference type="Pfam" id="PF07366">
    <property type="entry name" value="SnoaL"/>
    <property type="match status" value="1"/>
</dbReference>
<dbReference type="Proteomes" id="UP000281955">
    <property type="component" value="Unassembled WGS sequence"/>
</dbReference>
<name>A0A420XPZ9_9ACTN</name>